<accession>A0A1S1N7I7</accession>
<name>A0A1S1N7I7_9MYCO</name>
<organism evidence="1 2">
    <name type="scientific">Mycobacterium talmoniae</name>
    <dbReference type="NCBI Taxonomy" id="1858794"/>
    <lineage>
        <taxon>Bacteria</taxon>
        <taxon>Bacillati</taxon>
        <taxon>Actinomycetota</taxon>
        <taxon>Actinomycetes</taxon>
        <taxon>Mycobacteriales</taxon>
        <taxon>Mycobacteriaceae</taxon>
        <taxon>Mycobacterium</taxon>
    </lineage>
</organism>
<dbReference type="AlphaFoldDB" id="A0A1S1N7I7"/>
<comment type="caution">
    <text evidence="1">The sequence shown here is derived from an EMBL/GenBank/DDBJ whole genome shotgun (WGS) entry which is preliminary data.</text>
</comment>
<evidence type="ECO:0000313" key="2">
    <source>
        <dbReference type="Proteomes" id="UP000179734"/>
    </source>
</evidence>
<gene>
    <name evidence="1" type="ORF">BKN37_23215</name>
</gene>
<proteinExistence type="predicted"/>
<sequence>MGAPFLGSEALATGRLTWHALRSRYVAIHPDVYLPRGTPITALTRARAAWLWSRRHGVVAGQSAAALHGARWVDARAPAEILCTNRRPPPGVRAWSDRIGDDEVELVGGIAVTTPARTPLDIACRYPLGQAVAAIDALARATHLKVADVELLAQRYSGRRGIRRARVALDLVDAGAASPRETWLRLLLIRAGFPRPQTQIPVYDEYGQLVAVLDMGWEDLKVGVDYEGDHHRTDPREFNKDIRRQEAVAELGWSDIRVTCEDTEGGILRRVGAARDRRTCADGGNFAESPP</sequence>
<dbReference type="EMBL" id="MLQM01000189">
    <property type="protein sequence ID" value="OHU95444.1"/>
    <property type="molecule type" value="Genomic_DNA"/>
</dbReference>
<keyword evidence="2" id="KW-1185">Reference proteome</keyword>
<reference evidence="1 2" key="1">
    <citation type="submission" date="2016-10" db="EMBL/GenBank/DDBJ databases">
        <title>Genome sequence of Mycobacterium talmonii.</title>
        <authorList>
            <person name="Greninger A.L."/>
            <person name="Elliott B."/>
            <person name="Vasireddy S."/>
            <person name="Vasireddy R."/>
        </authorList>
    </citation>
    <scope>NUCLEOTIDE SEQUENCE [LARGE SCALE GENOMIC DNA]</scope>
    <source>
        <strain evidence="2">NE-TNMC-100812</strain>
    </source>
</reference>
<evidence type="ECO:0008006" key="3">
    <source>
        <dbReference type="Google" id="ProtNLM"/>
    </source>
</evidence>
<evidence type="ECO:0000313" key="1">
    <source>
        <dbReference type="EMBL" id="OHU95444.1"/>
    </source>
</evidence>
<dbReference type="Proteomes" id="UP000179734">
    <property type="component" value="Unassembled WGS sequence"/>
</dbReference>
<protein>
    <recommendedName>
        <fullName evidence="3">DUF559 domain-containing protein</fullName>
    </recommendedName>
</protein>
<dbReference type="RefSeq" id="WP_071029293.1">
    <property type="nucleotide sequence ID" value="NZ_MLQM01000189.1"/>
</dbReference>